<organism evidence="2 3">
    <name type="scientific">Acaryochloris marina (strain MBIC 11017)</name>
    <dbReference type="NCBI Taxonomy" id="329726"/>
    <lineage>
        <taxon>Bacteria</taxon>
        <taxon>Bacillati</taxon>
        <taxon>Cyanobacteriota</taxon>
        <taxon>Cyanophyceae</taxon>
        <taxon>Acaryochloridales</taxon>
        <taxon>Acaryochloridaceae</taxon>
        <taxon>Acaryochloris</taxon>
    </lineage>
</organism>
<keyword evidence="3" id="KW-1185">Reference proteome</keyword>
<dbReference type="HOGENOM" id="CLU_051154_0_0_3"/>
<accession>A8ZQN7</accession>
<sequence>MNPQDYDRTIIMFSGGKDSLACILWAIENNCPKIELWHHLVDGLPVQGQTASTLMDWPITSTYCKAVAQLLSIPIYFSWLDGGFEREMNRSNQAKAKTWFEAPDGLRSAGGNGGKQSTRQKFPQISADLSIRWCSAYLKVDVSAIAIRNQPRFNDSKTLVITGERAEESPSRAKYAEFEPDRTDNRNGKSKRHVDRFRPIHGWKESEVWAIIQRHGIIPHPAYHLGWGRLSCMSCIFGSANQWATIRKIAPAHFERIANYEQQFDTTIQRQRSVREMANLGTPYAEANNSQLVEIALSSEWGDYPIWTHLQAWALPAGAYGESNGPT</sequence>
<proteinExistence type="predicted"/>
<dbReference type="eggNOG" id="COG0175">
    <property type="taxonomic scope" value="Bacteria"/>
</dbReference>
<dbReference type="PANTHER" id="PTHR43196">
    <property type="entry name" value="SULFATE ADENYLYLTRANSFERASE SUBUNIT 2"/>
    <property type="match status" value="1"/>
</dbReference>
<dbReference type="Proteomes" id="UP000000268">
    <property type="component" value="Plasmid pREB7"/>
</dbReference>
<dbReference type="EMBL" id="CP000844">
    <property type="protein sequence ID" value="ABW33323.1"/>
    <property type="molecule type" value="Genomic_DNA"/>
</dbReference>
<dbReference type="Pfam" id="PF01507">
    <property type="entry name" value="PAPS_reduct"/>
    <property type="match status" value="1"/>
</dbReference>
<dbReference type="Gene3D" id="3.40.50.620">
    <property type="entry name" value="HUPs"/>
    <property type="match status" value="1"/>
</dbReference>
<dbReference type="SUPFAM" id="SSF52402">
    <property type="entry name" value="Adenine nucleotide alpha hydrolases-like"/>
    <property type="match status" value="1"/>
</dbReference>
<evidence type="ECO:0000313" key="3">
    <source>
        <dbReference type="Proteomes" id="UP000000268"/>
    </source>
</evidence>
<dbReference type="InterPro" id="IPR050128">
    <property type="entry name" value="Sulfate_adenylyltrnsfr_sub2"/>
</dbReference>
<dbReference type="RefSeq" id="WP_012168388.1">
    <property type="nucleotide sequence ID" value="NC_009932.1"/>
</dbReference>
<dbReference type="OrthoDB" id="9772814at2"/>
<dbReference type="PANTHER" id="PTHR43196:SF2">
    <property type="entry name" value="PHOSPHOADENOSINE PHOSPHOSULFATE REDUCTASE"/>
    <property type="match status" value="1"/>
</dbReference>
<gene>
    <name evidence="2" type="ordered locus">AM1_G0143</name>
</gene>
<dbReference type="AlphaFoldDB" id="A8ZQN7"/>
<dbReference type="GO" id="GO:0003824">
    <property type="term" value="F:catalytic activity"/>
    <property type="evidence" value="ECO:0007669"/>
    <property type="project" value="InterPro"/>
</dbReference>
<name>A8ZQN7_ACAM1</name>
<feature type="domain" description="Phosphoadenosine phosphosulphate reductase" evidence="1">
    <location>
        <begin position="133"/>
        <end position="236"/>
    </location>
</feature>
<keyword evidence="2" id="KW-0614">Plasmid</keyword>
<dbReference type="KEGG" id="amr:AM1_G0143"/>
<dbReference type="InterPro" id="IPR014729">
    <property type="entry name" value="Rossmann-like_a/b/a_fold"/>
</dbReference>
<reference evidence="2 3" key="1">
    <citation type="journal article" date="2008" name="Proc. Natl. Acad. Sci. U.S.A.">
        <title>Niche adaptation and genome expansion in the chlorophyll d-producing cyanobacterium Acaryochloris marina.</title>
        <authorList>
            <person name="Swingley W.D."/>
            <person name="Chen M."/>
            <person name="Cheung P.C."/>
            <person name="Conrad A.L."/>
            <person name="Dejesa L.C."/>
            <person name="Hao J."/>
            <person name="Honchak B.M."/>
            <person name="Karbach L.E."/>
            <person name="Kurdoglu A."/>
            <person name="Lahiri S."/>
            <person name="Mastrian S.D."/>
            <person name="Miyashita H."/>
            <person name="Page L."/>
            <person name="Ramakrishna P."/>
            <person name="Satoh S."/>
            <person name="Sattley W.M."/>
            <person name="Shimada Y."/>
            <person name="Taylor H.L."/>
            <person name="Tomo T."/>
            <person name="Tsuchiya T."/>
            <person name="Wang Z.T."/>
            <person name="Raymond J."/>
            <person name="Mimuro M."/>
            <person name="Blankenship R.E."/>
            <person name="Touchman J.W."/>
        </authorList>
    </citation>
    <scope>NUCLEOTIDE SEQUENCE [LARGE SCALE GENOMIC DNA]</scope>
    <source>
        <strain evidence="3">MBIC 11017</strain>
        <plasmid evidence="3">Plasmid pREB7</plasmid>
    </source>
</reference>
<geneLocation type="plasmid" evidence="2 3">
    <name>pREB7</name>
</geneLocation>
<dbReference type="InterPro" id="IPR002500">
    <property type="entry name" value="PAPS_reduct_dom"/>
</dbReference>
<evidence type="ECO:0000313" key="2">
    <source>
        <dbReference type="EMBL" id="ABW33323.1"/>
    </source>
</evidence>
<protein>
    <recommendedName>
        <fullName evidence="1">Phosphoadenosine phosphosulphate reductase domain-containing protein</fullName>
    </recommendedName>
</protein>
<evidence type="ECO:0000259" key="1">
    <source>
        <dbReference type="Pfam" id="PF01507"/>
    </source>
</evidence>